<keyword evidence="3 8" id="KW-0479">Metal-binding</keyword>
<dbReference type="InterPro" id="IPR036832">
    <property type="entry name" value="PPK_N_dom_sf"/>
</dbReference>
<dbReference type="NCBIfam" id="NF003917">
    <property type="entry name" value="PRK05443.1-1"/>
    <property type="match status" value="1"/>
</dbReference>
<evidence type="ECO:0000313" key="16">
    <source>
        <dbReference type="Proteomes" id="UP000317429"/>
    </source>
</evidence>
<evidence type="ECO:0000259" key="11">
    <source>
        <dbReference type="Pfam" id="PF02503"/>
    </source>
</evidence>
<dbReference type="GO" id="GO:0006799">
    <property type="term" value="P:polyphosphate biosynthetic process"/>
    <property type="evidence" value="ECO:0007669"/>
    <property type="project" value="UniProtKB-UniRule"/>
</dbReference>
<feature type="region of interest" description="Disordered" evidence="10">
    <location>
        <begin position="704"/>
        <end position="774"/>
    </location>
</feature>
<evidence type="ECO:0000259" key="14">
    <source>
        <dbReference type="Pfam" id="PF17941"/>
    </source>
</evidence>
<feature type="domain" description="Polyphosphate kinase C-terminal" evidence="13">
    <location>
        <begin position="523"/>
        <end position="696"/>
    </location>
</feature>
<dbReference type="GO" id="GO:0009358">
    <property type="term" value="C:polyphosphate kinase complex"/>
    <property type="evidence" value="ECO:0007669"/>
    <property type="project" value="InterPro"/>
</dbReference>
<evidence type="ECO:0000259" key="13">
    <source>
        <dbReference type="Pfam" id="PF13090"/>
    </source>
</evidence>
<dbReference type="HAMAP" id="MF_00347">
    <property type="entry name" value="Polyphosphate_kinase"/>
    <property type="match status" value="1"/>
</dbReference>
<dbReference type="GO" id="GO:0005524">
    <property type="term" value="F:ATP binding"/>
    <property type="evidence" value="ECO:0007669"/>
    <property type="project" value="UniProtKB-KW"/>
</dbReference>
<dbReference type="InterPro" id="IPR036830">
    <property type="entry name" value="PP_kinase_middle_dom_sf"/>
</dbReference>
<comment type="catalytic activity">
    <reaction evidence="8 9">
        <text>[phosphate](n) + ATP = [phosphate](n+1) + ADP</text>
        <dbReference type="Rhea" id="RHEA:19573"/>
        <dbReference type="Rhea" id="RHEA-COMP:9859"/>
        <dbReference type="Rhea" id="RHEA-COMP:14280"/>
        <dbReference type="ChEBI" id="CHEBI:16838"/>
        <dbReference type="ChEBI" id="CHEBI:30616"/>
        <dbReference type="ChEBI" id="CHEBI:456216"/>
        <dbReference type="EC" id="2.7.4.1"/>
    </reaction>
</comment>
<comment type="PTM">
    <text evidence="8 9">An intermediate of this reaction is the autophosphorylated ppk in which a phosphate is covalently linked to a histidine residue through a N-P bond.</text>
</comment>
<feature type="domain" description="Polyphosphate kinase C-terminal" evidence="14">
    <location>
        <begin position="352"/>
        <end position="516"/>
    </location>
</feature>
<dbReference type="OrthoDB" id="9761456at2"/>
<dbReference type="Gene3D" id="1.20.58.310">
    <property type="entry name" value="Polyphosphate kinase N-terminal domain"/>
    <property type="match status" value="1"/>
</dbReference>
<dbReference type="InterPro" id="IPR025200">
    <property type="entry name" value="PPK_C_dom2"/>
</dbReference>
<dbReference type="GO" id="GO:0008976">
    <property type="term" value="F:polyphosphate kinase activity"/>
    <property type="evidence" value="ECO:0007669"/>
    <property type="project" value="UniProtKB-UniRule"/>
</dbReference>
<dbReference type="NCBIfam" id="NF003918">
    <property type="entry name" value="PRK05443.1-2"/>
    <property type="match status" value="1"/>
</dbReference>
<feature type="domain" description="Polyphosphate kinase N-terminal" evidence="12">
    <location>
        <begin position="22"/>
        <end position="129"/>
    </location>
</feature>
<gene>
    <name evidence="8 15" type="primary">ppk</name>
    <name evidence="15" type="ORF">Pla175_41770</name>
</gene>
<reference evidence="15 16" key="1">
    <citation type="submission" date="2019-02" db="EMBL/GenBank/DDBJ databases">
        <title>Deep-cultivation of Planctomycetes and their phenomic and genomic characterization uncovers novel biology.</title>
        <authorList>
            <person name="Wiegand S."/>
            <person name="Jogler M."/>
            <person name="Boedeker C."/>
            <person name="Pinto D."/>
            <person name="Vollmers J."/>
            <person name="Rivas-Marin E."/>
            <person name="Kohn T."/>
            <person name="Peeters S.H."/>
            <person name="Heuer A."/>
            <person name="Rast P."/>
            <person name="Oberbeckmann S."/>
            <person name="Bunk B."/>
            <person name="Jeske O."/>
            <person name="Meyerdierks A."/>
            <person name="Storesund J.E."/>
            <person name="Kallscheuer N."/>
            <person name="Luecker S."/>
            <person name="Lage O.M."/>
            <person name="Pohl T."/>
            <person name="Merkel B.J."/>
            <person name="Hornburger P."/>
            <person name="Mueller R.-W."/>
            <person name="Bruemmer F."/>
            <person name="Labrenz M."/>
            <person name="Spormann A.M."/>
            <person name="Op den Camp H."/>
            <person name="Overmann J."/>
            <person name="Amann R."/>
            <person name="Jetten M.S.M."/>
            <person name="Mascher T."/>
            <person name="Medema M.H."/>
            <person name="Devos D.P."/>
            <person name="Kaster A.-K."/>
            <person name="Ovreas L."/>
            <person name="Rohde M."/>
            <person name="Galperin M.Y."/>
            <person name="Jogler C."/>
        </authorList>
    </citation>
    <scope>NUCLEOTIDE SEQUENCE [LARGE SCALE GENOMIC DNA]</scope>
    <source>
        <strain evidence="15 16">Pla175</strain>
    </source>
</reference>
<evidence type="ECO:0000256" key="4">
    <source>
        <dbReference type="ARBA" id="ARBA00022741"/>
    </source>
</evidence>
<dbReference type="AlphaFoldDB" id="A0A518DH13"/>
<feature type="compositionally biased region" description="Basic and acidic residues" evidence="10">
    <location>
        <begin position="750"/>
        <end position="766"/>
    </location>
</feature>
<evidence type="ECO:0000256" key="5">
    <source>
        <dbReference type="ARBA" id="ARBA00022777"/>
    </source>
</evidence>
<feature type="binding site" evidence="8">
    <location>
        <position position="612"/>
    </location>
    <ligand>
        <name>ATP</name>
        <dbReference type="ChEBI" id="CHEBI:30616"/>
    </ligand>
</feature>
<dbReference type="KEGG" id="pnd:Pla175_41770"/>
<feature type="binding site" evidence="8">
    <location>
        <position position="395"/>
    </location>
    <ligand>
        <name>Mg(2+)</name>
        <dbReference type="ChEBI" id="CHEBI:18420"/>
    </ligand>
</feature>
<dbReference type="CDD" id="cd09165">
    <property type="entry name" value="PLDc_PaPPK1_C1_like"/>
    <property type="match status" value="1"/>
</dbReference>
<dbReference type="Pfam" id="PF13090">
    <property type="entry name" value="PP_kinase_C"/>
    <property type="match status" value="1"/>
</dbReference>
<dbReference type="Pfam" id="PF13089">
    <property type="entry name" value="PP_kinase_N"/>
    <property type="match status" value="1"/>
</dbReference>
<dbReference type="Pfam" id="PF17941">
    <property type="entry name" value="PP_kinase_C_1"/>
    <property type="match status" value="1"/>
</dbReference>
<keyword evidence="16" id="KW-1185">Reference proteome</keyword>
<feature type="binding site" evidence="8">
    <location>
        <position position="60"/>
    </location>
    <ligand>
        <name>ATP</name>
        <dbReference type="ChEBI" id="CHEBI:30616"/>
    </ligand>
</feature>
<dbReference type="InterPro" id="IPR041108">
    <property type="entry name" value="PP_kinase_C_1"/>
</dbReference>
<keyword evidence="2 8" id="KW-0808">Transferase</keyword>
<feature type="domain" description="Polyphosphate kinase middle" evidence="11">
    <location>
        <begin position="139"/>
        <end position="324"/>
    </location>
</feature>
<evidence type="ECO:0000256" key="3">
    <source>
        <dbReference type="ARBA" id="ARBA00022723"/>
    </source>
</evidence>
<organism evidence="15 16">
    <name type="scientific">Pirellulimonas nuda</name>
    <dbReference type="NCBI Taxonomy" id="2528009"/>
    <lineage>
        <taxon>Bacteria</taxon>
        <taxon>Pseudomonadati</taxon>
        <taxon>Planctomycetota</taxon>
        <taxon>Planctomycetia</taxon>
        <taxon>Pirellulales</taxon>
        <taxon>Lacipirellulaceae</taxon>
        <taxon>Pirellulimonas</taxon>
    </lineage>
</organism>
<dbReference type="InterPro" id="IPR025198">
    <property type="entry name" value="PPK_N_dom"/>
</dbReference>
<dbReference type="InterPro" id="IPR003414">
    <property type="entry name" value="PP_kinase"/>
</dbReference>
<keyword evidence="5 8" id="KW-0418">Kinase</keyword>
<feature type="binding site" evidence="8">
    <location>
        <position position="425"/>
    </location>
    <ligand>
        <name>Mg(2+)</name>
        <dbReference type="ChEBI" id="CHEBI:18420"/>
    </ligand>
</feature>
<evidence type="ECO:0000256" key="8">
    <source>
        <dbReference type="HAMAP-Rule" id="MF_00347"/>
    </source>
</evidence>
<evidence type="ECO:0000259" key="12">
    <source>
        <dbReference type="Pfam" id="PF13089"/>
    </source>
</evidence>
<dbReference type="Gene3D" id="3.30.1840.10">
    <property type="entry name" value="Polyphosphate kinase middle domain"/>
    <property type="match status" value="1"/>
</dbReference>
<evidence type="ECO:0000256" key="7">
    <source>
        <dbReference type="ARBA" id="ARBA00022842"/>
    </source>
</evidence>
<feature type="binding site" evidence="8">
    <location>
        <position position="488"/>
    </location>
    <ligand>
        <name>ATP</name>
        <dbReference type="ChEBI" id="CHEBI:30616"/>
    </ligand>
</feature>
<dbReference type="EC" id="2.7.4.1" evidence="8 9"/>
<feature type="active site" description="Phosphohistidine intermediate" evidence="8">
    <location>
        <position position="455"/>
    </location>
</feature>
<protein>
    <recommendedName>
        <fullName evidence="8 9">Polyphosphate kinase</fullName>
        <ecNumber evidence="8 9">2.7.4.1</ecNumber>
    </recommendedName>
    <alternativeName>
        <fullName evidence="8">ATP-polyphosphate phosphotransferase</fullName>
    </alternativeName>
    <alternativeName>
        <fullName evidence="8">Polyphosphoric acid kinase</fullName>
    </alternativeName>
</protein>
<dbReference type="SUPFAM" id="SSF143724">
    <property type="entry name" value="PHP14-like"/>
    <property type="match status" value="1"/>
</dbReference>
<keyword evidence="7 8" id="KW-0460">Magnesium</keyword>
<dbReference type="Gene3D" id="3.30.870.10">
    <property type="entry name" value="Endonuclease Chain A"/>
    <property type="match status" value="2"/>
</dbReference>
<dbReference type="PIRSF" id="PIRSF015589">
    <property type="entry name" value="PP_kinase"/>
    <property type="match status" value="1"/>
</dbReference>
<name>A0A518DH13_9BACT</name>
<feature type="binding site" evidence="8">
    <location>
        <position position="584"/>
    </location>
    <ligand>
        <name>ATP</name>
        <dbReference type="ChEBI" id="CHEBI:30616"/>
    </ligand>
</feature>
<evidence type="ECO:0000313" key="15">
    <source>
        <dbReference type="EMBL" id="QDU90764.1"/>
    </source>
</evidence>
<dbReference type="CDD" id="cd09168">
    <property type="entry name" value="PLDc_PaPPK1_C2_like"/>
    <property type="match status" value="1"/>
</dbReference>
<dbReference type="NCBIfam" id="TIGR03705">
    <property type="entry name" value="poly_P_kin"/>
    <property type="match status" value="1"/>
</dbReference>
<dbReference type="FunFam" id="3.30.870.10:FF:000001">
    <property type="entry name" value="Polyphosphate kinase"/>
    <property type="match status" value="1"/>
</dbReference>
<keyword evidence="4 8" id="KW-0547">Nucleotide-binding</keyword>
<comment type="function">
    <text evidence="8 9">Catalyzes the reversible transfer of the terminal phosphate of ATP to form a long-chain polyphosphate (polyP).</text>
</comment>
<evidence type="ECO:0000256" key="1">
    <source>
        <dbReference type="ARBA" id="ARBA00022553"/>
    </source>
</evidence>
<keyword evidence="6 8" id="KW-0067">ATP-binding</keyword>
<dbReference type="Pfam" id="PF02503">
    <property type="entry name" value="PP_kinase"/>
    <property type="match status" value="1"/>
</dbReference>
<dbReference type="EMBL" id="CP036291">
    <property type="protein sequence ID" value="QDU90764.1"/>
    <property type="molecule type" value="Genomic_DNA"/>
</dbReference>
<keyword evidence="1 8" id="KW-0597">Phosphoprotein</keyword>
<accession>A0A518DH13</accession>
<dbReference type="NCBIfam" id="NF003921">
    <property type="entry name" value="PRK05443.2-2"/>
    <property type="match status" value="1"/>
</dbReference>
<dbReference type="Proteomes" id="UP000317429">
    <property type="component" value="Chromosome"/>
</dbReference>
<evidence type="ECO:0000256" key="10">
    <source>
        <dbReference type="SAM" id="MobiDB-lite"/>
    </source>
</evidence>
<feature type="compositionally biased region" description="Basic and acidic residues" evidence="10">
    <location>
        <begin position="725"/>
        <end position="738"/>
    </location>
</feature>
<proteinExistence type="inferred from homology"/>
<dbReference type="InterPro" id="IPR024953">
    <property type="entry name" value="PP_kinase_middle"/>
</dbReference>
<evidence type="ECO:0000256" key="2">
    <source>
        <dbReference type="ARBA" id="ARBA00022679"/>
    </source>
</evidence>
<dbReference type="GO" id="GO:0046872">
    <property type="term" value="F:metal ion binding"/>
    <property type="evidence" value="ECO:0007669"/>
    <property type="project" value="UniProtKB-KW"/>
</dbReference>
<dbReference type="PANTHER" id="PTHR30218:SF0">
    <property type="entry name" value="POLYPHOSPHATE KINASE"/>
    <property type="match status" value="1"/>
</dbReference>
<comment type="similarity">
    <text evidence="8 9">Belongs to the polyphosphate kinase 1 (PPK1) family.</text>
</comment>
<evidence type="ECO:0000256" key="6">
    <source>
        <dbReference type="ARBA" id="ARBA00022840"/>
    </source>
</evidence>
<dbReference type="SUPFAM" id="SSF140356">
    <property type="entry name" value="PPK N-terminal domain-like"/>
    <property type="match status" value="1"/>
</dbReference>
<sequence>MFELHAPRREPMSAPTFLPEHFINRELSWLEFNARVLEEAQDASNPLLERAKFLGIFASNLDEFFMVRVAGLREQAFGALPPQDPPTDGLSPLSQLQRIAFRVRQLVEQQYECWTASVRPALAAEGVRIHVEADLTPAQRKNLDKFFRQRAFPVLTPMAIDPSHPSPRFHNRGLYLAATLRRTHGIGPGRMFAVVQLPQVLPRYVPIDPESLTDFIRLEEVVAGRLPELFGGYQIVNVGAFRITRDQDVDLLDEEGDDMLRAIEGRLRARQRSEAVRLEVSADMPPELLSLLVEEEQLKRGADGGYNEVYPVNGPLDMTGLFELIGQVERPDLRDDPFAAKVEPELREDADLFASIAKRDFLLHHPFDSFRPVVDFVQRAARDPDVLAIKQTLYRTSGDSPIVSALIEAAENGKHVTALVELKARFDEANNISWARRLEQAGVHVVFGFMDLKTHCKLALVVRQEGKKTRRYAHLGTGNYNPTTARIYTDLGLFTADKVMTEDVAAVFNFLTGYSQDHAWQRLVVAPQDLHRRTLELIDEQTQRAAAGKPARIFAKLNALVDRPTIEALYRASGAGVPIDLVVRGVCSLRPGLSGLSENIRVRSIVDRFLEHSRLFVFGEGEDQRVYLSSADWMPRNFERRVEVMFPVEAPELKRRIVEEIIPAQLRDNQRARELSADGGYSRVSAAAGQVAIRSQHVLLGQTPVEAVPGPAPPGSTAPVPAAKPSERKSKPGRKQGEQKSLSHGKHKADRNGSDKSRDKNPDKTGKRGSRAAK</sequence>
<comment type="cofactor">
    <cofactor evidence="8">
        <name>Mg(2+)</name>
        <dbReference type="ChEBI" id="CHEBI:18420"/>
    </cofactor>
</comment>
<evidence type="ECO:0000256" key="9">
    <source>
        <dbReference type="RuleBase" id="RU003800"/>
    </source>
</evidence>
<dbReference type="SUPFAM" id="SSF56024">
    <property type="entry name" value="Phospholipase D/nuclease"/>
    <property type="match status" value="2"/>
</dbReference>
<dbReference type="PANTHER" id="PTHR30218">
    <property type="entry name" value="POLYPHOSPHATE KINASE"/>
    <property type="match status" value="1"/>
</dbReference>